<dbReference type="CDD" id="cd00761">
    <property type="entry name" value="Glyco_tranf_GTA_type"/>
    <property type="match status" value="1"/>
</dbReference>
<organism evidence="2">
    <name type="scientific">marine sediment metagenome</name>
    <dbReference type="NCBI Taxonomy" id="412755"/>
    <lineage>
        <taxon>unclassified sequences</taxon>
        <taxon>metagenomes</taxon>
        <taxon>ecological metagenomes</taxon>
    </lineage>
</organism>
<dbReference type="InterPro" id="IPR029044">
    <property type="entry name" value="Nucleotide-diphossugar_trans"/>
</dbReference>
<evidence type="ECO:0000259" key="1">
    <source>
        <dbReference type="Pfam" id="PF00535"/>
    </source>
</evidence>
<reference evidence="2" key="1">
    <citation type="journal article" date="2014" name="Front. Microbiol.">
        <title>High frequency of phylogenetically diverse reductive dehalogenase-homologous genes in deep subseafloor sedimentary metagenomes.</title>
        <authorList>
            <person name="Kawai M."/>
            <person name="Futagami T."/>
            <person name="Toyoda A."/>
            <person name="Takaki Y."/>
            <person name="Nishi S."/>
            <person name="Hori S."/>
            <person name="Arai W."/>
            <person name="Tsubouchi T."/>
            <person name="Morono Y."/>
            <person name="Uchiyama I."/>
            <person name="Ito T."/>
            <person name="Fujiyama A."/>
            <person name="Inagaki F."/>
            <person name="Takami H."/>
        </authorList>
    </citation>
    <scope>NUCLEOTIDE SEQUENCE</scope>
    <source>
        <strain evidence="2">Expedition CK06-06</strain>
    </source>
</reference>
<protein>
    <recommendedName>
        <fullName evidence="1">Glycosyltransferase 2-like domain-containing protein</fullName>
    </recommendedName>
</protein>
<dbReference type="EMBL" id="BARW01026148">
    <property type="protein sequence ID" value="GAJ15552.1"/>
    <property type="molecule type" value="Genomic_DNA"/>
</dbReference>
<dbReference type="Pfam" id="PF00535">
    <property type="entry name" value="Glycos_transf_2"/>
    <property type="match status" value="1"/>
</dbReference>
<feature type="non-terminal residue" evidence="2">
    <location>
        <position position="54"/>
    </location>
</feature>
<dbReference type="Gene3D" id="3.90.550.10">
    <property type="entry name" value="Spore Coat Polysaccharide Biosynthesis Protein SpsA, Chain A"/>
    <property type="match status" value="1"/>
</dbReference>
<comment type="caution">
    <text evidence="2">The sequence shown here is derived from an EMBL/GenBank/DDBJ whole genome shotgun (WGS) entry which is preliminary data.</text>
</comment>
<dbReference type="SUPFAM" id="SSF53448">
    <property type="entry name" value="Nucleotide-diphospho-sugar transferases"/>
    <property type="match status" value="1"/>
</dbReference>
<dbReference type="InterPro" id="IPR001173">
    <property type="entry name" value="Glyco_trans_2-like"/>
</dbReference>
<proteinExistence type="predicted"/>
<gene>
    <name evidence="2" type="ORF">S12H4_42692</name>
</gene>
<evidence type="ECO:0000313" key="2">
    <source>
        <dbReference type="EMBL" id="GAJ15552.1"/>
    </source>
</evidence>
<name>X1VDG6_9ZZZZ</name>
<accession>X1VDG6</accession>
<dbReference type="AlphaFoldDB" id="X1VDG6"/>
<sequence>MEKVSVLVPTRQRYAKLKKCLELIFKNTKYPDWEVVVITDRDDPDSLMLVHKFE</sequence>
<feature type="domain" description="Glycosyltransferase 2-like" evidence="1">
    <location>
        <begin position="5"/>
        <end position="46"/>
    </location>
</feature>